<accession>A0ABW8FS65</accession>
<organism evidence="1 2">
    <name type="scientific">Streptomyces iakyrus</name>
    <dbReference type="NCBI Taxonomy" id="68219"/>
    <lineage>
        <taxon>Bacteria</taxon>
        <taxon>Bacillati</taxon>
        <taxon>Actinomycetota</taxon>
        <taxon>Actinomycetes</taxon>
        <taxon>Kitasatosporales</taxon>
        <taxon>Streptomycetaceae</taxon>
        <taxon>Streptomyces</taxon>
    </lineage>
</organism>
<gene>
    <name evidence="1" type="ORF">ACIP2Z_39135</name>
</gene>
<dbReference type="RefSeq" id="WP_402076300.1">
    <property type="nucleotide sequence ID" value="NZ_JBIVGG010000022.1"/>
</dbReference>
<sequence length="124" mass="13810">MFPTVAPPRTRIASLAVRARNIVDSGLCRRTTGVPEWLIRSEQHERLAAAPAPMRRATLARYDDSVVVDLLVLSYLRHGTPYRLWADTPGGFAQDVLHGLDAAAAGRELEFFGPQHLRAARRPR</sequence>
<name>A0ABW8FS65_9ACTN</name>
<evidence type="ECO:0000313" key="2">
    <source>
        <dbReference type="Proteomes" id="UP001617511"/>
    </source>
</evidence>
<comment type="caution">
    <text evidence="1">The sequence shown here is derived from an EMBL/GenBank/DDBJ whole genome shotgun (WGS) entry which is preliminary data.</text>
</comment>
<proteinExistence type="predicted"/>
<keyword evidence="2" id="KW-1185">Reference proteome</keyword>
<protein>
    <submittedName>
        <fullName evidence="1">Uncharacterized protein</fullName>
    </submittedName>
</protein>
<dbReference type="Proteomes" id="UP001617511">
    <property type="component" value="Unassembled WGS sequence"/>
</dbReference>
<dbReference type="EMBL" id="JBIVGG010000022">
    <property type="protein sequence ID" value="MFJ4084946.1"/>
    <property type="molecule type" value="Genomic_DNA"/>
</dbReference>
<evidence type="ECO:0000313" key="1">
    <source>
        <dbReference type="EMBL" id="MFJ4084946.1"/>
    </source>
</evidence>
<reference evidence="1 2" key="1">
    <citation type="submission" date="2024-10" db="EMBL/GenBank/DDBJ databases">
        <title>The Natural Products Discovery Center: Release of the First 8490 Sequenced Strains for Exploring Actinobacteria Biosynthetic Diversity.</title>
        <authorList>
            <person name="Kalkreuter E."/>
            <person name="Kautsar S.A."/>
            <person name="Yang D."/>
            <person name="Bader C.D."/>
            <person name="Teijaro C.N."/>
            <person name="Fluegel L."/>
            <person name="Davis C.M."/>
            <person name="Simpson J.R."/>
            <person name="Lauterbach L."/>
            <person name="Steele A.D."/>
            <person name="Gui C."/>
            <person name="Meng S."/>
            <person name="Li G."/>
            <person name="Viehrig K."/>
            <person name="Ye F."/>
            <person name="Su P."/>
            <person name="Kiefer A.F."/>
            <person name="Nichols A."/>
            <person name="Cepeda A.J."/>
            <person name="Yan W."/>
            <person name="Fan B."/>
            <person name="Jiang Y."/>
            <person name="Adhikari A."/>
            <person name="Zheng C.-J."/>
            <person name="Schuster L."/>
            <person name="Cowan T.M."/>
            <person name="Smanski M.J."/>
            <person name="Chevrette M.G."/>
            <person name="De Carvalho L.P.S."/>
            <person name="Shen B."/>
        </authorList>
    </citation>
    <scope>NUCLEOTIDE SEQUENCE [LARGE SCALE GENOMIC DNA]</scope>
    <source>
        <strain evidence="1 2">NPDC089932</strain>
    </source>
</reference>